<evidence type="ECO:0000256" key="1">
    <source>
        <dbReference type="ARBA" id="ARBA00022723"/>
    </source>
</evidence>
<protein>
    <recommendedName>
        <fullName evidence="5">GRF-type domain-containing protein</fullName>
    </recommendedName>
</protein>
<keyword evidence="7" id="KW-1185">Reference proteome</keyword>
<keyword evidence="1" id="KW-0479">Metal-binding</keyword>
<gene>
    <name evidence="6" type="ORF">CDL12_03416</name>
</gene>
<evidence type="ECO:0000256" key="3">
    <source>
        <dbReference type="ARBA" id="ARBA00022833"/>
    </source>
</evidence>
<evidence type="ECO:0000259" key="5">
    <source>
        <dbReference type="PROSITE" id="PS51999"/>
    </source>
</evidence>
<keyword evidence="3" id="KW-0862">Zinc</keyword>
<dbReference type="GO" id="GO:0008270">
    <property type="term" value="F:zinc ion binding"/>
    <property type="evidence" value="ECO:0007669"/>
    <property type="project" value="UniProtKB-KW"/>
</dbReference>
<name>A0A2G9I274_9LAMI</name>
<dbReference type="InterPro" id="IPR010666">
    <property type="entry name" value="Znf_GRF"/>
</dbReference>
<dbReference type="Proteomes" id="UP000231279">
    <property type="component" value="Unassembled WGS sequence"/>
</dbReference>
<evidence type="ECO:0000256" key="2">
    <source>
        <dbReference type="ARBA" id="ARBA00022771"/>
    </source>
</evidence>
<evidence type="ECO:0000313" key="7">
    <source>
        <dbReference type="Proteomes" id="UP000231279"/>
    </source>
</evidence>
<accession>A0A2G9I274</accession>
<evidence type="ECO:0000256" key="4">
    <source>
        <dbReference type="PROSITE-ProRule" id="PRU01343"/>
    </source>
</evidence>
<comment type="caution">
    <text evidence="6">The sequence shown here is derived from an EMBL/GenBank/DDBJ whole genome shotgun (WGS) entry which is preliminary data.</text>
</comment>
<dbReference type="AlphaFoldDB" id="A0A2G9I274"/>
<keyword evidence="2 4" id="KW-0863">Zinc-finger</keyword>
<proteinExistence type="predicted"/>
<reference evidence="7" key="1">
    <citation type="journal article" date="2018" name="Gigascience">
        <title>Genome assembly of the Pink Ipe (Handroanthus impetiginosus, Bignoniaceae), a highly valued, ecologically keystone Neotropical timber forest tree.</title>
        <authorList>
            <person name="Silva-Junior O.B."/>
            <person name="Grattapaglia D."/>
            <person name="Novaes E."/>
            <person name="Collevatti R.G."/>
        </authorList>
    </citation>
    <scope>NUCLEOTIDE SEQUENCE [LARGE SCALE GENOMIC DNA]</scope>
    <source>
        <strain evidence="7">cv. UFG-1</strain>
    </source>
</reference>
<dbReference type="OrthoDB" id="924394at2759"/>
<dbReference type="Pfam" id="PF06839">
    <property type="entry name" value="Zn_ribbon_GRF"/>
    <property type="match status" value="1"/>
</dbReference>
<dbReference type="PROSITE" id="PS51999">
    <property type="entry name" value="ZF_GRF"/>
    <property type="match status" value="1"/>
</dbReference>
<sequence length="128" mass="14637">MKKREVKPTLDLRYPSSPSCDCNLSAAIRVVESSRKPSKGKLFYCCPHQRCRFFGWCVPKIATWAPDGFPVRYPNEGDDSLIYADGREYNEVEKEACYEDEILIISMYTIKSLSTATPTICQKEHNTT</sequence>
<feature type="domain" description="GRF-type" evidence="5">
    <location>
        <begin position="20"/>
        <end position="60"/>
    </location>
</feature>
<organism evidence="6 7">
    <name type="scientific">Handroanthus impetiginosus</name>
    <dbReference type="NCBI Taxonomy" id="429701"/>
    <lineage>
        <taxon>Eukaryota</taxon>
        <taxon>Viridiplantae</taxon>
        <taxon>Streptophyta</taxon>
        <taxon>Embryophyta</taxon>
        <taxon>Tracheophyta</taxon>
        <taxon>Spermatophyta</taxon>
        <taxon>Magnoliopsida</taxon>
        <taxon>eudicotyledons</taxon>
        <taxon>Gunneridae</taxon>
        <taxon>Pentapetalae</taxon>
        <taxon>asterids</taxon>
        <taxon>lamiids</taxon>
        <taxon>Lamiales</taxon>
        <taxon>Bignoniaceae</taxon>
        <taxon>Crescentiina</taxon>
        <taxon>Tabebuia alliance</taxon>
        <taxon>Handroanthus</taxon>
    </lineage>
</organism>
<dbReference type="EMBL" id="NKXS01000490">
    <property type="protein sequence ID" value="PIN23857.1"/>
    <property type="molecule type" value="Genomic_DNA"/>
</dbReference>
<evidence type="ECO:0000313" key="6">
    <source>
        <dbReference type="EMBL" id="PIN23857.1"/>
    </source>
</evidence>